<sequence>MIGAARVGDEGEATASSICIKTSRELRVTGVAGKLKLCLIHENKRREVCQFVKRSKARPRLLAPNCLLKEQGRVRALFFLVSHRSPVFIPVQLISYVGLVT</sequence>
<protein>
    <submittedName>
        <fullName evidence="1">Uncharacterized protein</fullName>
    </submittedName>
</protein>
<organism evidence="1 2">
    <name type="scientific">Dendrobium chrysotoxum</name>
    <name type="common">Orchid</name>
    <dbReference type="NCBI Taxonomy" id="161865"/>
    <lineage>
        <taxon>Eukaryota</taxon>
        <taxon>Viridiplantae</taxon>
        <taxon>Streptophyta</taxon>
        <taxon>Embryophyta</taxon>
        <taxon>Tracheophyta</taxon>
        <taxon>Spermatophyta</taxon>
        <taxon>Magnoliopsida</taxon>
        <taxon>Liliopsida</taxon>
        <taxon>Asparagales</taxon>
        <taxon>Orchidaceae</taxon>
        <taxon>Epidendroideae</taxon>
        <taxon>Malaxideae</taxon>
        <taxon>Dendrobiinae</taxon>
        <taxon>Dendrobium</taxon>
    </lineage>
</organism>
<comment type="caution">
    <text evidence="1">The sequence shown here is derived from an EMBL/GenBank/DDBJ whole genome shotgun (WGS) entry which is preliminary data.</text>
</comment>
<proteinExistence type="predicted"/>
<dbReference type="Proteomes" id="UP000775213">
    <property type="component" value="Unassembled WGS sequence"/>
</dbReference>
<dbReference type="AlphaFoldDB" id="A0AAV7H2C5"/>
<reference evidence="1 2" key="1">
    <citation type="journal article" date="2021" name="Hortic Res">
        <title>Chromosome-scale assembly of the Dendrobium chrysotoxum genome enhances the understanding of orchid evolution.</title>
        <authorList>
            <person name="Zhang Y."/>
            <person name="Zhang G.Q."/>
            <person name="Zhang D."/>
            <person name="Liu X.D."/>
            <person name="Xu X.Y."/>
            <person name="Sun W.H."/>
            <person name="Yu X."/>
            <person name="Zhu X."/>
            <person name="Wang Z.W."/>
            <person name="Zhao X."/>
            <person name="Zhong W.Y."/>
            <person name="Chen H."/>
            <person name="Yin W.L."/>
            <person name="Huang T."/>
            <person name="Niu S.C."/>
            <person name="Liu Z.J."/>
        </authorList>
    </citation>
    <scope>NUCLEOTIDE SEQUENCE [LARGE SCALE GENOMIC DNA]</scope>
    <source>
        <strain evidence="1">Lindl</strain>
    </source>
</reference>
<gene>
    <name evidence="1" type="ORF">IEQ34_009399</name>
</gene>
<name>A0AAV7H2C5_DENCH</name>
<evidence type="ECO:0000313" key="1">
    <source>
        <dbReference type="EMBL" id="KAH0461824.1"/>
    </source>
</evidence>
<accession>A0AAV7H2C5</accession>
<evidence type="ECO:0000313" key="2">
    <source>
        <dbReference type="Proteomes" id="UP000775213"/>
    </source>
</evidence>
<dbReference type="EMBL" id="JAGFBR010000009">
    <property type="protein sequence ID" value="KAH0461824.1"/>
    <property type="molecule type" value="Genomic_DNA"/>
</dbReference>
<keyword evidence="2" id="KW-1185">Reference proteome</keyword>